<dbReference type="InterPro" id="IPR007272">
    <property type="entry name" value="Sulf_transp_TsuA/YedE"/>
</dbReference>
<keyword evidence="1" id="KW-0472">Membrane</keyword>
<feature type="transmembrane region" description="Helical" evidence="1">
    <location>
        <begin position="121"/>
        <end position="143"/>
    </location>
</feature>
<sequence length="175" mass="19598">MSTTNTFVQNQEPKVHDTDFEVRSLDTMCVSDTEIKEPWYGNLKYLLIGVLFGIVFVKAEIISWFRIQEMFRLQSFHMYGVIGSAIAVGMLSIFLIKKFNIKTIHGEKIEFHDKKFNKGQIYGGLLFGLGWAITGACPGPLFAQIGTGATAVVVTLLSAIAGTWVYGKFREKLPH</sequence>
<name>A0ABS9BL90_9BACT</name>
<reference evidence="2 3" key="1">
    <citation type="submission" date="2022-01" db="EMBL/GenBank/DDBJ databases">
        <title>Flavihumibacter sp. nov., isolated from sediment of a river.</title>
        <authorList>
            <person name="Liu H."/>
        </authorList>
    </citation>
    <scope>NUCLEOTIDE SEQUENCE [LARGE SCALE GENOMIC DNA]</scope>
    <source>
        <strain evidence="2 3">RY-1</strain>
    </source>
</reference>
<keyword evidence="1" id="KW-0812">Transmembrane</keyword>
<evidence type="ECO:0000313" key="2">
    <source>
        <dbReference type="EMBL" id="MCF1715614.1"/>
    </source>
</evidence>
<protein>
    <submittedName>
        <fullName evidence="2">YeeE/YedE family protein</fullName>
    </submittedName>
</protein>
<keyword evidence="3" id="KW-1185">Reference proteome</keyword>
<feature type="transmembrane region" description="Helical" evidence="1">
    <location>
        <begin position="149"/>
        <end position="167"/>
    </location>
</feature>
<keyword evidence="1" id="KW-1133">Transmembrane helix</keyword>
<dbReference type="Pfam" id="PF04143">
    <property type="entry name" value="Sulf_transp"/>
    <property type="match status" value="1"/>
</dbReference>
<feature type="transmembrane region" description="Helical" evidence="1">
    <location>
        <begin position="45"/>
        <end position="65"/>
    </location>
</feature>
<evidence type="ECO:0000256" key="1">
    <source>
        <dbReference type="SAM" id="Phobius"/>
    </source>
</evidence>
<evidence type="ECO:0000313" key="3">
    <source>
        <dbReference type="Proteomes" id="UP001200145"/>
    </source>
</evidence>
<feature type="transmembrane region" description="Helical" evidence="1">
    <location>
        <begin position="77"/>
        <end position="96"/>
    </location>
</feature>
<accession>A0ABS9BL90</accession>
<organism evidence="2 3">
    <name type="scientific">Flavihumibacter fluminis</name>
    <dbReference type="NCBI Taxonomy" id="2909236"/>
    <lineage>
        <taxon>Bacteria</taxon>
        <taxon>Pseudomonadati</taxon>
        <taxon>Bacteroidota</taxon>
        <taxon>Chitinophagia</taxon>
        <taxon>Chitinophagales</taxon>
        <taxon>Chitinophagaceae</taxon>
        <taxon>Flavihumibacter</taxon>
    </lineage>
</organism>
<dbReference type="EMBL" id="JAKEVY010000003">
    <property type="protein sequence ID" value="MCF1715614.1"/>
    <property type="molecule type" value="Genomic_DNA"/>
</dbReference>
<gene>
    <name evidence="2" type="ORF">L0U88_13335</name>
</gene>
<proteinExistence type="predicted"/>
<dbReference type="RefSeq" id="WP_234866564.1">
    <property type="nucleotide sequence ID" value="NZ_JAKEVY010000003.1"/>
</dbReference>
<dbReference type="Proteomes" id="UP001200145">
    <property type="component" value="Unassembled WGS sequence"/>
</dbReference>
<comment type="caution">
    <text evidence="2">The sequence shown here is derived from an EMBL/GenBank/DDBJ whole genome shotgun (WGS) entry which is preliminary data.</text>
</comment>